<dbReference type="GO" id="GO:0051301">
    <property type="term" value="P:cell division"/>
    <property type="evidence" value="ECO:0007669"/>
    <property type="project" value="UniProtKB-KW"/>
</dbReference>
<evidence type="ECO:0000259" key="9">
    <source>
        <dbReference type="PROSITE" id="PS51898"/>
    </source>
</evidence>
<feature type="domain" description="Core-binding (CB)" evidence="10">
    <location>
        <begin position="1"/>
        <end position="77"/>
    </location>
</feature>
<dbReference type="HAMAP" id="MF_01808">
    <property type="entry name" value="Recomb_XerC_XerD"/>
    <property type="match status" value="1"/>
</dbReference>
<dbReference type="InterPro" id="IPR010998">
    <property type="entry name" value="Integrase_recombinase_N"/>
</dbReference>
<dbReference type="GO" id="GO:0015074">
    <property type="term" value="P:DNA integration"/>
    <property type="evidence" value="ECO:0007669"/>
    <property type="project" value="UniProtKB-KW"/>
</dbReference>
<comment type="subcellular location">
    <subcellularLocation>
        <location evidence="1">Cytoplasm</location>
    </subcellularLocation>
</comment>
<dbReference type="Gene3D" id="1.10.443.10">
    <property type="entry name" value="Intergrase catalytic core"/>
    <property type="match status" value="1"/>
</dbReference>
<organism evidence="11">
    <name type="scientific">marine metagenome</name>
    <dbReference type="NCBI Taxonomy" id="408172"/>
    <lineage>
        <taxon>unclassified sequences</taxon>
        <taxon>metagenomes</taxon>
        <taxon>ecological metagenomes</taxon>
    </lineage>
</organism>
<evidence type="ECO:0000256" key="3">
    <source>
        <dbReference type="ARBA" id="ARBA00022618"/>
    </source>
</evidence>
<dbReference type="GO" id="GO:0005737">
    <property type="term" value="C:cytoplasm"/>
    <property type="evidence" value="ECO:0007669"/>
    <property type="project" value="UniProtKB-SubCell"/>
</dbReference>
<dbReference type="Gene3D" id="1.10.150.130">
    <property type="match status" value="1"/>
</dbReference>
<reference evidence="11" key="1">
    <citation type="submission" date="2018-05" db="EMBL/GenBank/DDBJ databases">
        <authorList>
            <person name="Lanie J.A."/>
            <person name="Ng W.-L."/>
            <person name="Kazmierczak K.M."/>
            <person name="Andrzejewski T.M."/>
            <person name="Davidsen T.M."/>
            <person name="Wayne K.J."/>
            <person name="Tettelin H."/>
            <person name="Glass J.I."/>
            <person name="Rusch D."/>
            <person name="Podicherti R."/>
            <person name="Tsui H.-C.T."/>
            <person name="Winkler M.E."/>
        </authorList>
    </citation>
    <scope>NUCLEOTIDE SEQUENCE</scope>
</reference>
<dbReference type="CDD" id="cd00798">
    <property type="entry name" value="INT_XerDC_C"/>
    <property type="match status" value="1"/>
</dbReference>
<evidence type="ECO:0000256" key="4">
    <source>
        <dbReference type="ARBA" id="ARBA00022829"/>
    </source>
</evidence>
<dbReference type="GO" id="GO:0007059">
    <property type="term" value="P:chromosome segregation"/>
    <property type="evidence" value="ECO:0007669"/>
    <property type="project" value="UniProtKB-KW"/>
</dbReference>
<dbReference type="Pfam" id="PF00589">
    <property type="entry name" value="Phage_integrase"/>
    <property type="match status" value="1"/>
</dbReference>
<name>A0A381RJB2_9ZZZZ</name>
<evidence type="ECO:0008006" key="12">
    <source>
        <dbReference type="Google" id="ProtNLM"/>
    </source>
</evidence>
<evidence type="ECO:0000256" key="7">
    <source>
        <dbReference type="ARBA" id="ARBA00023172"/>
    </source>
</evidence>
<dbReference type="EMBL" id="UINC01001966">
    <property type="protein sequence ID" value="SUZ91324.1"/>
    <property type="molecule type" value="Genomic_DNA"/>
</dbReference>
<evidence type="ECO:0000256" key="2">
    <source>
        <dbReference type="ARBA" id="ARBA00022490"/>
    </source>
</evidence>
<proteinExistence type="inferred from homology"/>
<dbReference type="InterPro" id="IPR004107">
    <property type="entry name" value="Integrase_SAM-like_N"/>
</dbReference>
<accession>A0A381RJB2</accession>
<dbReference type="InterPro" id="IPR013762">
    <property type="entry name" value="Integrase-like_cat_sf"/>
</dbReference>
<evidence type="ECO:0000259" key="10">
    <source>
        <dbReference type="PROSITE" id="PS51900"/>
    </source>
</evidence>
<feature type="domain" description="Tyr recombinase" evidence="9">
    <location>
        <begin position="98"/>
        <end position="305"/>
    </location>
</feature>
<dbReference type="PROSITE" id="PS51900">
    <property type="entry name" value="CB"/>
    <property type="match status" value="1"/>
</dbReference>
<keyword evidence="4" id="KW-0159">Chromosome partition</keyword>
<dbReference type="GO" id="GO:0003677">
    <property type="term" value="F:DNA binding"/>
    <property type="evidence" value="ECO:0007669"/>
    <property type="project" value="UniProtKB-KW"/>
</dbReference>
<sequence length="311" mass="36191">MNRNLSVHTVRAYESDLSQFICFRAKVLRRSTDQLPLTDFDRYAVREFLAELYKRGLSGKSQARKLSAIKMFGQYLQREEQIDEDPVKSIITPKLVRKLPAHLEVNEMAQLLGMPDTKSWRDRRDKAILEVFYASGLRLSELVGLDVEHLDLSERLVRVKGKGGREREVPFNQFAAKAVQDYLDHPERKKVIKKAKLLPASRRAVRSVRVRGNPLFINYRGHRLSTRSVDRLVRRYVKAWAVKMGEDPEEFKHISPHALRHSFATHLLARGMNLRAIQELLGHEELDTTQIYTNLTDDHRTMVYRKSHPRA</sequence>
<dbReference type="AlphaFoldDB" id="A0A381RJB2"/>
<dbReference type="PROSITE" id="PS51898">
    <property type="entry name" value="TYR_RECOMBINASE"/>
    <property type="match status" value="1"/>
</dbReference>
<keyword evidence="3" id="KW-0132">Cell division</keyword>
<dbReference type="InterPro" id="IPR044068">
    <property type="entry name" value="CB"/>
</dbReference>
<dbReference type="GO" id="GO:0006310">
    <property type="term" value="P:DNA recombination"/>
    <property type="evidence" value="ECO:0007669"/>
    <property type="project" value="UniProtKB-KW"/>
</dbReference>
<dbReference type="Pfam" id="PF02899">
    <property type="entry name" value="Phage_int_SAM_1"/>
    <property type="match status" value="1"/>
</dbReference>
<dbReference type="SUPFAM" id="SSF47823">
    <property type="entry name" value="lambda integrase-like, N-terminal domain"/>
    <property type="match status" value="1"/>
</dbReference>
<evidence type="ECO:0000313" key="11">
    <source>
        <dbReference type="EMBL" id="SUZ91324.1"/>
    </source>
</evidence>
<evidence type="ECO:0000256" key="1">
    <source>
        <dbReference type="ARBA" id="ARBA00004496"/>
    </source>
</evidence>
<evidence type="ECO:0000256" key="6">
    <source>
        <dbReference type="ARBA" id="ARBA00023125"/>
    </source>
</evidence>
<gene>
    <name evidence="11" type="ORF">METZ01_LOCUS44178</name>
</gene>
<dbReference type="InterPro" id="IPR023009">
    <property type="entry name" value="Tyrosine_recombinase_XerC/XerD"/>
</dbReference>
<dbReference type="InterPro" id="IPR002104">
    <property type="entry name" value="Integrase_catalytic"/>
</dbReference>
<keyword evidence="6" id="KW-0238">DNA-binding</keyword>
<protein>
    <recommendedName>
        <fullName evidence="12">Tyrosine recombinase XerD</fullName>
    </recommendedName>
</protein>
<dbReference type="PANTHER" id="PTHR30349">
    <property type="entry name" value="PHAGE INTEGRASE-RELATED"/>
    <property type="match status" value="1"/>
</dbReference>
<evidence type="ECO:0000256" key="8">
    <source>
        <dbReference type="ARBA" id="ARBA00023306"/>
    </source>
</evidence>
<dbReference type="PANTHER" id="PTHR30349:SF77">
    <property type="entry name" value="TYROSINE RECOMBINASE XERC"/>
    <property type="match status" value="1"/>
</dbReference>
<keyword evidence="2" id="KW-0963">Cytoplasm</keyword>
<keyword evidence="7" id="KW-0233">DNA recombination</keyword>
<dbReference type="SUPFAM" id="SSF56349">
    <property type="entry name" value="DNA breaking-rejoining enzymes"/>
    <property type="match status" value="1"/>
</dbReference>
<dbReference type="InterPro" id="IPR050090">
    <property type="entry name" value="Tyrosine_recombinase_XerCD"/>
</dbReference>
<keyword evidence="8" id="KW-0131">Cell cycle</keyword>
<evidence type="ECO:0000256" key="5">
    <source>
        <dbReference type="ARBA" id="ARBA00022908"/>
    </source>
</evidence>
<keyword evidence="5" id="KW-0229">DNA integration</keyword>
<dbReference type="InterPro" id="IPR011010">
    <property type="entry name" value="DNA_brk_join_enz"/>
</dbReference>